<reference evidence="1 2" key="1">
    <citation type="journal article" date="2021" name="Commun. Biol.">
        <title>The genome of Shorea leprosula (Dipterocarpaceae) highlights the ecological relevance of drought in aseasonal tropical rainforests.</title>
        <authorList>
            <person name="Ng K.K.S."/>
            <person name="Kobayashi M.J."/>
            <person name="Fawcett J.A."/>
            <person name="Hatakeyama M."/>
            <person name="Paape T."/>
            <person name="Ng C.H."/>
            <person name="Ang C.C."/>
            <person name="Tnah L.H."/>
            <person name="Lee C.T."/>
            <person name="Nishiyama T."/>
            <person name="Sese J."/>
            <person name="O'Brien M.J."/>
            <person name="Copetti D."/>
            <person name="Mohd Noor M.I."/>
            <person name="Ong R.C."/>
            <person name="Putra M."/>
            <person name="Sireger I.Z."/>
            <person name="Indrioko S."/>
            <person name="Kosugi Y."/>
            <person name="Izuno A."/>
            <person name="Isagi Y."/>
            <person name="Lee S.L."/>
            <person name="Shimizu K.K."/>
        </authorList>
    </citation>
    <scope>NUCLEOTIDE SEQUENCE [LARGE SCALE GENOMIC DNA]</scope>
    <source>
        <strain evidence="1">214</strain>
    </source>
</reference>
<organism evidence="1 2">
    <name type="scientific">Rubroshorea leprosula</name>
    <dbReference type="NCBI Taxonomy" id="152421"/>
    <lineage>
        <taxon>Eukaryota</taxon>
        <taxon>Viridiplantae</taxon>
        <taxon>Streptophyta</taxon>
        <taxon>Embryophyta</taxon>
        <taxon>Tracheophyta</taxon>
        <taxon>Spermatophyta</taxon>
        <taxon>Magnoliopsida</taxon>
        <taxon>eudicotyledons</taxon>
        <taxon>Gunneridae</taxon>
        <taxon>Pentapetalae</taxon>
        <taxon>rosids</taxon>
        <taxon>malvids</taxon>
        <taxon>Malvales</taxon>
        <taxon>Dipterocarpaceae</taxon>
        <taxon>Rubroshorea</taxon>
    </lineage>
</organism>
<sequence>MASSWITSTSCSSSVISKETSLPSMFQWMRFVFLSPVSSKS</sequence>
<evidence type="ECO:0000313" key="1">
    <source>
        <dbReference type="EMBL" id="GKV42976.1"/>
    </source>
</evidence>
<keyword evidence="2" id="KW-1185">Reference proteome</keyword>
<gene>
    <name evidence="1" type="ORF">SLEP1_g50325</name>
</gene>
<dbReference type="EMBL" id="BPVZ01000163">
    <property type="protein sequence ID" value="GKV42976.1"/>
    <property type="molecule type" value="Genomic_DNA"/>
</dbReference>
<proteinExistence type="predicted"/>
<dbReference type="Proteomes" id="UP001054252">
    <property type="component" value="Unassembled WGS sequence"/>
</dbReference>
<dbReference type="AlphaFoldDB" id="A0AAV5LZW4"/>
<name>A0AAV5LZW4_9ROSI</name>
<evidence type="ECO:0000313" key="2">
    <source>
        <dbReference type="Proteomes" id="UP001054252"/>
    </source>
</evidence>
<protein>
    <submittedName>
        <fullName evidence="1">Uncharacterized protein</fullName>
    </submittedName>
</protein>
<comment type="caution">
    <text evidence="1">The sequence shown here is derived from an EMBL/GenBank/DDBJ whole genome shotgun (WGS) entry which is preliminary data.</text>
</comment>
<accession>A0AAV5LZW4</accession>